<proteinExistence type="predicted"/>
<protein>
    <submittedName>
        <fullName evidence="2">Glycosyltransferase</fullName>
    </submittedName>
</protein>
<organism evidence="2 3">
    <name type="scientific">Pyrobaculum arsenaticum</name>
    <dbReference type="NCBI Taxonomy" id="121277"/>
    <lineage>
        <taxon>Archaea</taxon>
        <taxon>Thermoproteota</taxon>
        <taxon>Thermoprotei</taxon>
        <taxon>Thermoproteales</taxon>
        <taxon>Thermoproteaceae</taxon>
        <taxon>Pyrobaculum</taxon>
    </lineage>
</organism>
<keyword evidence="3" id="KW-1185">Reference proteome</keyword>
<comment type="caution">
    <text evidence="2">The sequence shown here is derived from an EMBL/GenBank/DDBJ whole genome shotgun (WGS) entry which is preliminary data.</text>
</comment>
<dbReference type="Proteomes" id="UP000554766">
    <property type="component" value="Unassembled WGS sequence"/>
</dbReference>
<evidence type="ECO:0000313" key="2">
    <source>
        <dbReference type="EMBL" id="NYR16619.1"/>
    </source>
</evidence>
<accession>A0A7L4PCC3</accession>
<keyword evidence="2" id="KW-0808">Transferase</keyword>
<sequence>MFPQIKILNLDTRVKFFLDIPDSLKWYLLTQVMIIVHSKVFEPFGIAVVEGMFLGAVSVVYKGFLSGPWIDIVDRGKYGFGFRDEVELSNIIENLLNDYNLWSNFSKKAVLRSDYFSYINFKRNLIELLAKRGVIGNV</sequence>
<gene>
    <name evidence="2" type="ORF">HC235_11930</name>
</gene>
<dbReference type="Gene3D" id="3.40.50.2000">
    <property type="entry name" value="Glycogen Phosphorylase B"/>
    <property type="match status" value="1"/>
</dbReference>
<feature type="domain" description="Glycosyl transferase family 1" evidence="1">
    <location>
        <begin position="4"/>
        <end position="109"/>
    </location>
</feature>
<evidence type="ECO:0000259" key="1">
    <source>
        <dbReference type="Pfam" id="PF00534"/>
    </source>
</evidence>
<dbReference type="InterPro" id="IPR001296">
    <property type="entry name" value="Glyco_trans_1"/>
</dbReference>
<evidence type="ECO:0000313" key="3">
    <source>
        <dbReference type="Proteomes" id="UP000554766"/>
    </source>
</evidence>
<dbReference type="EMBL" id="JAAVJF010000007">
    <property type="protein sequence ID" value="NYR16619.1"/>
    <property type="molecule type" value="Genomic_DNA"/>
</dbReference>
<dbReference type="GO" id="GO:0016757">
    <property type="term" value="F:glycosyltransferase activity"/>
    <property type="evidence" value="ECO:0007669"/>
    <property type="project" value="InterPro"/>
</dbReference>
<reference evidence="2 3" key="1">
    <citation type="journal article" date="2020" name="Nat. Commun.">
        <title>The structures of two archaeal type IV pili illuminate evolutionary relationships.</title>
        <authorList>
            <person name="Wang F."/>
            <person name="Baquero D.P."/>
            <person name="Su Z."/>
            <person name="Beltran L.C."/>
            <person name="Prangishvili D."/>
            <person name="Krupovic M."/>
            <person name="Egelman E.H."/>
        </authorList>
    </citation>
    <scope>NUCLEOTIDE SEQUENCE [LARGE SCALE GENOMIC DNA]</scope>
    <source>
        <strain evidence="2 3">2GA</strain>
    </source>
</reference>
<name>A0A7L4PCC3_9CREN</name>
<dbReference type="AlphaFoldDB" id="A0A7L4PCC3"/>
<dbReference type="SUPFAM" id="SSF53756">
    <property type="entry name" value="UDP-Glycosyltransferase/glycogen phosphorylase"/>
    <property type="match status" value="1"/>
</dbReference>
<dbReference type="Pfam" id="PF00534">
    <property type="entry name" value="Glycos_transf_1"/>
    <property type="match status" value="1"/>
</dbReference>